<name>A0A9Q1FKX3_SYNKA</name>
<dbReference type="EMBL" id="JAINUF010000005">
    <property type="protein sequence ID" value="KAJ8360597.1"/>
    <property type="molecule type" value="Genomic_DNA"/>
</dbReference>
<reference evidence="1" key="1">
    <citation type="journal article" date="2023" name="Science">
        <title>Genome structures resolve the early diversification of teleost fishes.</title>
        <authorList>
            <person name="Parey E."/>
            <person name="Louis A."/>
            <person name="Montfort J."/>
            <person name="Bouchez O."/>
            <person name="Roques C."/>
            <person name="Iampietro C."/>
            <person name="Lluch J."/>
            <person name="Castinel A."/>
            <person name="Donnadieu C."/>
            <person name="Desvignes T."/>
            <person name="Floi Bucao C."/>
            <person name="Jouanno E."/>
            <person name="Wen M."/>
            <person name="Mejri S."/>
            <person name="Dirks R."/>
            <person name="Jansen H."/>
            <person name="Henkel C."/>
            <person name="Chen W.J."/>
            <person name="Zahm M."/>
            <person name="Cabau C."/>
            <person name="Klopp C."/>
            <person name="Thompson A.W."/>
            <person name="Robinson-Rechavi M."/>
            <person name="Braasch I."/>
            <person name="Lecointre G."/>
            <person name="Bobe J."/>
            <person name="Postlethwait J.H."/>
            <person name="Berthelot C."/>
            <person name="Roest Crollius H."/>
            <person name="Guiguen Y."/>
        </authorList>
    </citation>
    <scope>NUCLEOTIDE SEQUENCE</scope>
    <source>
        <strain evidence="1">WJC10195</strain>
    </source>
</reference>
<keyword evidence="2" id="KW-1185">Reference proteome</keyword>
<sequence length="76" mass="8570">MIASSVRQENIPDSRSLNWRVLQTNQVSDVSLLSQKAPLSPLSPPDRCHASRIRWTKGSRCFVWLSETPVSFKTTA</sequence>
<protein>
    <submittedName>
        <fullName evidence="1">Uncharacterized protein</fullName>
    </submittedName>
</protein>
<comment type="caution">
    <text evidence="1">The sequence shown here is derived from an EMBL/GenBank/DDBJ whole genome shotgun (WGS) entry which is preliminary data.</text>
</comment>
<proteinExistence type="predicted"/>
<dbReference type="Proteomes" id="UP001152622">
    <property type="component" value="Chromosome 5"/>
</dbReference>
<dbReference type="AlphaFoldDB" id="A0A9Q1FKX3"/>
<evidence type="ECO:0000313" key="2">
    <source>
        <dbReference type="Proteomes" id="UP001152622"/>
    </source>
</evidence>
<gene>
    <name evidence="1" type="ORF">SKAU_G00171220</name>
</gene>
<organism evidence="1 2">
    <name type="scientific">Synaphobranchus kaupii</name>
    <name type="common">Kaup's arrowtooth eel</name>
    <dbReference type="NCBI Taxonomy" id="118154"/>
    <lineage>
        <taxon>Eukaryota</taxon>
        <taxon>Metazoa</taxon>
        <taxon>Chordata</taxon>
        <taxon>Craniata</taxon>
        <taxon>Vertebrata</taxon>
        <taxon>Euteleostomi</taxon>
        <taxon>Actinopterygii</taxon>
        <taxon>Neopterygii</taxon>
        <taxon>Teleostei</taxon>
        <taxon>Anguilliformes</taxon>
        <taxon>Synaphobranchidae</taxon>
        <taxon>Synaphobranchus</taxon>
    </lineage>
</organism>
<evidence type="ECO:0000313" key="1">
    <source>
        <dbReference type="EMBL" id="KAJ8360597.1"/>
    </source>
</evidence>
<accession>A0A9Q1FKX3</accession>